<dbReference type="PROSITE" id="PS51257">
    <property type="entry name" value="PROKAR_LIPOPROTEIN"/>
    <property type="match status" value="1"/>
</dbReference>
<organism evidence="3 4">
    <name type="scientific">Jeotgalicoccus meleagridis</name>
    <dbReference type="NCBI Taxonomy" id="2759181"/>
    <lineage>
        <taxon>Bacteria</taxon>
        <taxon>Bacillati</taxon>
        <taxon>Bacillota</taxon>
        <taxon>Bacilli</taxon>
        <taxon>Bacillales</taxon>
        <taxon>Staphylococcaceae</taxon>
        <taxon>Jeotgalicoccus</taxon>
    </lineage>
</organism>
<reference evidence="3 4" key="1">
    <citation type="submission" date="2020-07" db="EMBL/GenBank/DDBJ databases">
        <authorList>
            <person name="Criscuolo A."/>
        </authorList>
    </citation>
    <scope>NUCLEOTIDE SEQUENCE [LARGE SCALE GENOMIC DNA]</scope>
    <source>
        <strain evidence="3">CIP111649</strain>
    </source>
</reference>
<dbReference type="Proteomes" id="UP000589351">
    <property type="component" value="Unassembled WGS sequence"/>
</dbReference>
<feature type="signal peptide" evidence="2">
    <location>
        <begin position="1"/>
        <end position="19"/>
    </location>
</feature>
<proteinExistence type="predicted"/>
<keyword evidence="1" id="KW-0175">Coiled coil</keyword>
<sequence length="297" mass="34477">MKFKMIKSLPLLLIAFVMAACGNNLEDDLSKYEQDTEELTQLNNNFNQQVGDMDFEKLEKMYYQEEEVDLQYLQDLISQVDKELVPLADDIGREAESITVENEDIKEAHNIILEDVKVKQDFTRQISSFLNGYMLSLEANDQLVSLSQSFITHQEERSKIIESAKTDEEISEMNNLIEVLNANSEELEEHSTTFHSEKSIEEKEQYVEETLLPLLDEHIDRINALNLSTSKTTRARSISLEMYYNYQNYFEERKSVMVSAEQLQETALDNVLSLVDTARTLDENYEKELESLKNEAH</sequence>
<evidence type="ECO:0000313" key="4">
    <source>
        <dbReference type="Proteomes" id="UP000589351"/>
    </source>
</evidence>
<feature type="chain" id="PRO_5028409407" description="EMYY motif lipoprotein" evidence="2">
    <location>
        <begin position="20"/>
        <end position="297"/>
    </location>
</feature>
<comment type="caution">
    <text evidence="3">The sequence shown here is derived from an EMBL/GenBank/DDBJ whole genome shotgun (WGS) entry which is preliminary data.</text>
</comment>
<dbReference type="InterPro" id="IPR048013">
    <property type="entry name" value="EMYY_lipop"/>
</dbReference>
<evidence type="ECO:0000256" key="2">
    <source>
        <dbReference type="SAM" id="SignalP"/>
    </source>
</evidence>
<feature type="coiled-coil region" evidence="1">
    <location>
        <begin position="22"/>
        <end position="49"/>
    </location>
</feature>
<accession>A0A6V7RPH2</accession>
<evidence type="ECO:0008006" key="5">
    <source>
        <dbReference type="Google" id="ProtNLM"/>
    </source>
</evidence>
<dbReference type="RefSeq" id="WP_185126404.1">
    <property type="nucleotide sequence ID" value="NZ_CAJEWD010000008.1"/>
</dbReference>
<name>A0A6V7RPH2_9STAP</name>
<dbReference type="AlphaFoldDB" id="A0A6V7RPH2"/>
<evidence type="ECO:0000256" key="1">
    <source>
        <dbReference type="SAM" id="Coils"/>
    </source>
</evidence>
<dbReference type="EMBL" id="CAJEWD010000008">
    <property type="protein sequence ID" value="CAD2080312.1"/>
    <property type="molecule type" value="Genomic_DNA"/>
</dbReference>
<dbReference type="NCBIfam" id="NF033194">
    <property type="entry name" value="lipo_EMYY"/>
    <property type="match status" value="1"/>
</dbReference>
<evidence type="ECO:0000313" key="3">
    <source>
        <dbReference type="EMBL" id="CAD2080312.1"/>
    </source>
</evidence>
<feature type="coiled-coil region" evidence="1">
    <location>
        <begin position="163"/>
        <end position="190"/>
    </location>
</feature>
<keyword evidence="2" id="KW-0732">Signal</keyword>
<gene>
    <name evidence="3" type="ORF">JEODO184_01907</name>
</gene>
<protein>
    <recommendedName>
        <fullName evidence="5">EMYY motif lipoprotein</fullName>
    </recommendedName>
</protein>
<keyword evidence="4" id="KW-1185">Reference proteome</keyword>